<reference evidence="4" key="1">
    <citation type="submission" date="2019-10" db="EMBL/GenBank/DDBJ databases">
        <title>Lacipirellula parvula gen. nov., sp. nov., representing a lineage of planctomycetes widespread in freshwater anoxic habitats, and description of the family Lacipirellulaceae.</title>
        <authorList>
            <person name="Dedysh S.N."/>
            <person name="Kulichevskaya I.S."/>
            <person name="Beletsky A.V."/>
            <person name="Rakitin A.L."/>
            <person name="Mardanov A.V."/>
            <person name="Ivanova A.A."/>
            <person name="Saltykova V.X."/>
            <person name="Rijpstra W.I.C."/>
            <person name="Sinninghe Damste J.S."/>
            <person name="Ravin N.V."/>
        </authorList>
    </citation>
    <scope>NUCLEOTIDE SEQUENCE [LARGE SCALE GENOMIC DNA]</scope>
    <source>
        <strain evidence="4">PX69</strain>
    </source>
</reference>
<feature type="domain" description="DUF1570" evidence="2">
    <location>
        <begin position="209"/>
        <end position="331"/>
    </location>
</feature>
<keyword evidence="4" id="KW-1185">Reference proteome</keyword>
<evidence type="ECO:0000313" key="3">
    <source>
        <dbReference type="EMBL" id="BBO30940.1"/>
    </source>
</evidence>
<dbReference type="RefSeq" id="WP_152097181.1">
    <property type="nucleotide sequence ID" value="NZ_AP021861.1"/>
</dbReference>
<dbReference type="EMBL" id="AP021861">
    <property type="protein sequence ID" value="BBO30940.1"/>
    <property type="molecule type" value="Genomic_DNA"/>
</dbReference>
<proteinExistence type="predicted"/>
<dbReference type="KEGG" id="lpav:PLANPX_0552"/>
<gene>
    <name evidence="3" type="ORF">PLANPX_0552</name>
</gene>
<sequence>MKPTRRISIGAIVLGSLWACMAAGAEQVASIPAPFMMQAMVAGKPVDGQPLVWNDQQMYLLGRDGALNEFKPSDAKNAKRYGKGFVGYSAQELKNKLRDEFDRSFEISMTPHFVVVHPHGEWREWGERLEALYRSFTHYMSVRGFRLTEPATPLVAVVFRTQEDYYRHAAADGTPLPAGTLGHYSPISNRVFLFDTAENNGDADWSTNAETIIHEATHQTAYNVGVHRRFAVQPRWLLEGLAMMFEARGVWDNASLQQQAARINQERLGDFRSGAKNRPADWLTRLVASDAPFQSHAVSAYAEAWMLTFYLCETRPQEYSNYLARVAARPAFSDYTPQERMADFTSAFGKDLALLSAQLQRYVDELP</sequence>
<protein>
    <recommendedName>
        <fullName evidence="2">DUF1570 domain-containing protein</fullName>
    </recommendedName>
</protein>
<feature type="chain" id="PRO_5024811971" description="DUF1570 domain-containing protein" evidence="1">
    <location>
        <begin position="26"/>
        <end position="367"/>
    </location>
</feature>
<dbReference type="AlphaFoldDB" id="A0A5K7X374"/>
<accession>A0A5K7X374</accession>
<name>A0A5K7X374_9BACT</name>
<dbReference type="InterPro" id="IPR011464">
    <property type="entry name" value="DUF1570"/>
</dbReference>
<evidence type="ECO:0000313" key="4">
    <source>
        <dbReference type="Proteomes" id="UP000326837"/>
    </source>
</evidence>
<evidence type="ECO:0000259" key="2">
    <source>
        <dbReference type="Pfam" id="PF07607"/>
    </source>
</evidence>
<feature type="signal peptide" evidence="1">
    <location>
        <begin position="1"/>
        <end position="25"/>
    </location>
</feature>
<keyword evidence="1" id="KW-0732">Signal</keyword>
<organism evidence="3 4">
    <name type="scientific">Lacipirellula parvula</name>
    <dbReference type="NCBI Taxonomy" id="2650471"/>
    <lineage>
        <taxon>Bacteria</taxon>
        <taxon>Pseudomonadati</taxon>
        <taxon>Planctomycetota</taxon>
        <taxon>Planctomycetia</taxon>
        <taxon>Pirellulales</taxon>
        <taxon>Lacipirellulaceae</taxon>
        <taxon>Lacipirellula</taxon>
    </lineage>
</organism>
<dbReference type="Pfam" id="PF07607">
    <property type="entry name" value="DUF1570"/>
    <property type="match status" value="1"/>
</dbReference>
<evidence type="ECO:0000256" key="1">
    <source>
        <dbReference type="SAM" id="SignalP"/>
    </source>
</evidence>
<dbReference type="Proteomes" id="UP000326837">
    <property type="component" value="Chromosome"/>
</dbReference>